<dbReference type="InterPro" id="IPR021352">
    <property type="entry name" value="DUF2971"/>
</dbReference>
<evidence type="ECO:0000313" key="1">
    <source>
        <dbReference type="EMBL" id="GLC30938.1"/>
    </source>
</evidence>
<proteinExistence type="predicted"/>
<comment type="caution">
    <text evidence="1">The sequence shown here is derived from an EMBL/GenBank/DDBJ whole genome shotgun (WGS) entry which is preliminary data.</text>
</comment>
<accession>A0ABQ5N6T5</accession>
<organism evidence="1 2">
    <name type="scientific">Clostridium omnivorum</name>
    <dbReference type="NCBI Taxonomy" id="1604902"/>
    <lineage>
        <taxon>Bacteria</taxon>
        <taxon>Bacillati</taxon>
        <taxon>Bacillota</taxon>
        <taxon>Clostridia</taxon>
        <taxon>Eubacteriales</taxon>
        <taxon>Clostridiaceae</taxon>
        <taxon>Clostridium</taxon>
    </lineage>
</organism>
<evidence type="ECO:0000313" key="2">
    <source>
        <dbReference type="Proteomes" id="UP001208567"/>
    </source>
</evidence>
<dbReference type="Proteomes" id="UP001208567">
    <property type="component" value="Unassembled WGS sequence"/>
</dbReference>
<dbReference type="EMBL" id="BRXR01000001">
    <property type="protein sequence ID" value="GLC30938.1"/>
    <property type="molecule type" value="Genomic_DNA"/>
</dbReference>
<evidence type="ECO:0008006" key="3">
    <source>
        <dbReference type="Google" id="ProtNLM"/>
    </source>
</evidence>
<gene>
    <name evidence="1" type="ORF">bsdE14_23480</name>
</gene>
<dbReference type="Pfam" id="PF11185">
    <property type="entry name" value="DUF2971"/>
    <property type="match status" value="1"/>
</dbReference>
<protein>
    <recommendedName>
        <fullName evidence="3">DUF2971 domain-containing protein</fullName>
    </recommendedName>
</protein>
<sequence length="305" mass="35938">MSIELMDGLRKYHDTITRKNYGEIQQSEKNILYHYTNIEALNGILSSGSFMISKSNFLKDPSEISFVKDIIREIGIEFMDEAEINKMDFYNSLIKSMDELEQLFPLYILSLTEEQDSLVLWSSYSNFEGYNIGIDINNLSYSKELYCLSGKVIYDKDAQKEMIKEIIYDLYTLYKKYEALKGEEYFTHTEKKLLINIYTRAMFFKRYGFKDEREYRIVFTVEKDNFDYSNNELIGHKICNGCFIPYLKIPLKCLNGENRGKFPLKNITIGPKNNLDIAEQGLKSFLYSQGFRDIEVYKSSIMLRY</sequence>
<dbReference type="RefSeq" id="WP_264850213.1">
    <property type="nucleotide sequence ID" value="NZ_BRXR01000001.1"/>
</dbReference>
<name>A0ABQ5N6T5_9CLOT</name>
<reference evidence="1 2" key="1">
    <citation type="journal article" date="2024" name="Int. J. Syst. Evol. Microbiol.">
        <title>Clostridium omnivorum sp. nov., isolated from anoxic soil under the treatment of reductive soil disinfestation.</title>
        <authorList>
            <person name="Ueki A."/>
            <person name="Tonouchi A."/>
            <person name="Kaku N."/>
            <person name="Honma S."/>
            <person name="Ueki K."/>
        </authorList>
    </citation>
    <scope>NUCLEOTIDE SEQUENCE [LARGE SCALE GENOMIC DNA]</scope>
    <source>
        <strain evidence="1 2">E14</strain>
    </source>
</reference>
<keyword evidence="2" id="KW-1185">Reference proteome</keyword>